<name>A0A495W6N8_9PSEU</name>
<dbReference type="Proteomes" id="UP000282084">
    <property type="component" value="Unassembled WGS sequence"/>
</dbReference>
<evidence type="ECO:0000313" key="2">
    <source>
        <dbReference type="Proteomes" id="UP000282084"/>
    </source>
</evidence>
<dbReference type="GO" id="GO:0006352">
    <property type="term" value="P:DNA-templated transcription initiation"/>
    <property type="evidence" value="ECO:0007669"/>
    <property type="project" value="InterPro"/>
</dbReference>
<sequence length="88" mass="9579">MVPGRGGSGSAFDVCSTGTPKAVYNHCFRLTASWAAAEDHLQNTFPVAWRKRARRAVQAMRLGEDRPSVASRVPVIRASYRGIHGGRP</sequence>
<reference evidence="1 2" key="1">
    <citation type="submission" date="2018-10" db="EMBL/GenBank/DDBJ databases">
        <title>Sequencing the genomes of 1000 actinobacteria strains.</title>
        <authorList>
            <person name="Klenk H.-P."/>
        </authorList>
    </citation>
    <scope>NUCLEOTIDE SEQUENCE [LARGE SCALE GENOMIC DNA]</scope>
    <source>
        <strain evidence="1 2">DSM 43800</strain>
    </source>
</reference>
<dbReference type="EMBL" id="RBXO01000001">
    <property type="protein sequence ID" value="RKT57332.1"/>
    <property type="molecule type" value="Genomic_DNA"/>
</dbReference>
<accession>A0A495W6N8</accession>
<keyword evidence="2" id="KW-1185">Reference proteome</keyword>
<dbReference type="GO" id="GO:0003700">
    <property type="term" value="F:DNA-binding transcription factor activity"/>
    <property type="evidence" value="ECO:0007669"/>
    <property type="project" value="InterPro"/>
</dbReference>
<protein>
    <submittedName>
        <fullName evidence="1">Uncharacterized protein</fullName>
    </submittedName>
</protein>
<dbReference type="SUPFAM" id="SSF88946">
    <property type="entry name" value="Sigma2 domain of RNA polymerase sigma factors"/>
    <property type="match status" value="1"/>
</dbReference>
<dbReference type="AlphaFoldDB" id="A0A495W6N8"/>
<evidence type="ECO:0000313" key="1">
    <source>
        <dbReference type="EMBL" id="RKT57332.1"/>
    </source>
</evidence>
<dbReference type="InterPro" id="IPR013325">
    <property type="entry name" value="RNA_pol_sigma_r2"/>
</dbReference>
<comment type="caution">
    <text evidence="1">The sequence shown here is derived from an EMBL/GenBank/DDBJ whole genome shotgun (WGS) entry which is preliminary data.</text>
</comment>
<proteinExistence type="predicted"/>
<organism evidence="1 2">
    <name type="scientific">Saccharothrix australiensis</name>
    <dbReference type="NCBI Taxonomy" id="2072"/>
    <lineage>
        <taxon>Bacteria</taxon>
        <taxon>Bacillati</taxon>
        <taxon>Actinomycetota</taxon>
        <taxon>Actinomycetes</taxon>
        <taxon>Pseudonocardiales</taxon>
        <taxon>Pseudonocardiaceae</taxon>
        <taxon>Saccharothrix</taxon>
    </lineage>
</organism>
<dbReference type="Gene3D" id="1.10.1740.10">
    <property type="match status" value="1"/>
</dbReference>
<gene>
    <name evidence="1" type="ORF">C8E97_6051</name>
</gene>